<protein>
    <submittedName>
        <fullName evidence="8">Mechanosensitive ion channel</fullName>
    </submittedName>
</protein>
<comment type="caution">
    <text evidence="8">The sequence shown here is derived from an EMBL/GenBank/DDBJ whole genome shotgun (WGS) entry which is preliminary data.</text>
</comment>
<feature type="transmembrane region" description="Helical" evidence="6">
    <location>
        <begin position="93"/>
        <end position="118"/>
    </location>
</feature>
<name>A0ABT9D567_9CELL</name>
<keyword evidence="9" id="KW-1185">Reference proteome</keyword>
<proteinExistence type="predicted"/>
<dbReference type="EMBL" id="JAUQYP010000001">
    <property type="protein sequence ID" value="MDO8105873.1"/>
    <property type="molecule type" value="Genomic_DNA"/>
</dbReference>
<dbReference type="InterPro" id="IPR006685">
    <property type="entry name" value="MscS_channel_2nd"/>
</dbReference>
<comment type="subcellular location">
    <subcellularLocation>
        <location evidence="1">Membrane</location>
    </subcellularLocation>
</comment>
<feature type="transmembrane region" description="Helical" evidence="6">
    <location>
        <begin position="139"/>
        <end position="160"/>
    </location>
</feature>
<dbReference type="SUPFAM" id="SSF50182">
    <property type="entry name" value="Sm-like ribonucleoproteins"/>
    <property type="match status" value="1"/>
</dbReference>
<evidence type="ECO:0000256" key="5">
    <source>
        <dbReference type="SAM" id="MobiDB-lite"/>
    </source>
</evidence>
<keyword evidence="4 6" id="KW-0472">Membrane</keyword>
<evidence type="ECO:0000256" key="4">
    <source>
        <dbReference type="ARBA" id="ARBA00023136"/>
    </source>
</evidence>
<organism evidence="8 9">
    <name type="scientific">Actinotalea lenta</name>
    <dbReference type="NCBI Taxonomy" id="3064654"/>
    <lineage>
        <taxon>Bacteria</taxon>
        <taxon>Bacillati</taxon>
        <taxon>Actinomycetota</taxon>
        <taxon>Actinomycetes</taxon>
        <taxon>Micrococcales</taxon>
        <taxon>Cellulomonadaceae</taxon>
        <taxon>Actinotalea</taxon>
    </lineage>
</organism>
<reference evidence="8 9" key="1">
    <citation type="submission" date="2023-07" db="EMBL/GenBank/DDBJ databases">
        <title>Description of novel actinomycetes strains, isolated from tidal flat sediment.</title>
        <authorList>
            <person name="Lu C."/>
        </authorList>
    </citation>
    <scope>NUCLEOTIDE SEQUENCE [LARGE SCALE GENOMIC DNA]</scope>
    <source>
        <strain evidence="8 9">SYSU T00b441</strain>
    </source>
</reference>
<accession>A0ABT9D567</accession>
<dbReference type="InterPro" id="IPR010920">
    <property type="entry name" value="LSM_dom_sf"/>
</dbReference>
<evidence type="ECO:0000259" key="7">
    <source>
        <dbReference type="Pfam" id="PF00924"/>
    </source>
</evidence>
<dbReference type="Proteomes" id="UP001232536">
    <property type="component" value="Unassembled WGS sequence"/>
</dbReference>
<keyword evidence="2 6" id="KW-0812">Transmembrane</keyword>
<dbReference type="Gene3D" id="2.30.30.60">
    <property type="match status" value="1"/>
</dbReference>
<dbReference type="PANTHER" id="PTHR30566:SF25">
    <property type="entry name" value="INNER MEMBRANE PROTEIN"/>
    <property type="match status" value="1"/>
</dbReference>
<feature type="transmembrane region" description="Helical" evidence="6">
    <location>
        <begin position="60"/>
        <end position="81"/>
    </location>
</feature>
<evidence type="ECO:0000256" key="2">
    <source>
        <dbReference type="ARBA" id="ARBA00022692"/>
    </source>
</evidence>
<feature type="region of interest" description="Disordered" evidence="5">
    <location>
        <begin position="402"/>
        <end position="435"/>
    </location>
</feature>
<feature type="transmembrane region" description="Helical" evidence="6">
    <location>
        <begin position="16"/>
        <end position="39"/>
    </location>
</feature>
<sequence length="435" mass="47098">MIPLAADTTPPSTSGVAVVLAVAIALIVALVLAEVLAAVTRAAGRRTWLAENLARRARRPLRTVLVIVLVWIALLIVTPSAPQPDWMTWVQHGLQIAAILAGAWLVGALMFVAEDAALARYRTGGDDRHVRRVRTQISVARRLTVLVLVVAAVSAALLTFREARTVGAGLLASAGLVSVVAGLAAQTSLSNVFAGIQLAFTDAIRLDDVVVVDGVWGRIEEITMTYVVVHVWDDRRLILPSTYFATTPFENWTRRAADLLGTVELDVDWNVPVGRMRAELMRLLQASELWDHRVGVLQVTDAVEGRVRVRALASATDAPTLWDLRCAVREGLVAWLQREHPEGLPRTRWESASAPQEQVVATVEPASEPLRTRPAGQETVLVDGGRDSGLFTGSLSAVARSKAFSGPGDRVIAEREHHAEGLRPPHSAEEGRPDR</sequence>
<keyword evidence="3 6" id="KW-1133">Transmembrane helix</keyword>
<dbReference type="Gene3D" id="1.10.287.1260">
    <property type="match status" value="1"/>
</dbReference>
<dbReference type="PANTHER" id="PTHR30566">
    <property type="entry name" value="YNAI-RELATED MECHANOSENSITIVE ION CHANNEL"/>
    <property type="match status" value="1"/>
</dbReference>
<evidence type="ECO:0000256" key="6">
    <source>
        <dbReference type="SAM" id="Phobius"/>
    </source>
</evidence>
<evidence type="ECO:0000256" key="3">
    <source>
        <dbReference type="ARBA" id="ARBA00022989"/>
    </source>
</evidence>
<feature type="domain" description="Mechanosensitive ion channel MscS" evidence="7">
    <location>
        <begin position="188"/>
        <end position="254"/>
    </location>
</feature>
<gene>
    <name evidence="8" type="ORF">Q6348_01520</name>
</gene>
<evidence type="ECO:0000313" key="9">
    <source>
        <dbReference type="Proteomes" id="UP001232536"/>
    </source>
</evidence>
<evidence type="ECO:0000313" key="8">
    <source>
        <dbReference type="EMBL" id="MDO8105873.1"/>
    </source>
</evidence>
<feature type="compositionally biased region" description="Basic and acidic residues" evidence="5">
    <location>
        <begin position="411"/>
        <end position="435"/>
    </location>
</feature>
<dbReference type="InterPro" id="IPR023408">
    <property type="entry name" value="MscS_beta-dom_sf"/>
</dbReference>
<dbReference type="RefSeq" id="WP_304599574.1">
    <property type="nucleotide sequence ID" value="NZ_JAUQYO010000004.1"/>
</dbReference>
<evidence type="ECO:0000256" key="1">
    <source>
        <dbReference type="ARBA" id="ARBA00004370"/>
    </source>
</evidence>
<dbReference type="Pfam" id="PF00924">
    <property type="entry name" value="MS_channel_2nd"/>
    <property type="match status" value="1"/>
</dbReference>